<protein>
    <submittedName>
        <fullName evidence="2">Uncharacterized protein</fullName>
    </submittedName>
</protein>
<dbReference type="KEGG" id="bsol:FSW04_12310"/>
<gene>
    <name evidence="2" type="ORF">FSW04_12310</name>
</gene>
<reference evidence="2 3" key="1">
    <citation type="journal article" date="2018" name="J. Microbiol.">
        <title>Baekduia soli gen. nov., sp. nov., a novel bacterium isolated from the soil of Baekdu Mountain and proposal of a novel family name, Baekduiaceae fam. nov.</title>
        <authorList>
            <person name="An D.S."/>
            <person name="Siddiqi M.Z."/>
            <person name="Kim K.H."/>
            <person name="Yu H.S."/>
            <person name="Im W.T."/>
        </authorList>
    </citation>
    <scope>NUCLEOTIDE SEQUENCE [LARGE SCALE GENOMIC DNA]</scope>
    <source>
        <strain evidence="2 3">BR7-21</strain>
    </source>
</reference>
<dbReference type="RefSeq" id="WP_146919626.1">
    <property type="nucleotide sequence ID" value="NZ_CP042430.1"/>
</dbReference>
<accession>A0A5B8U6I6</accession>
<evidence type="ECO:0000313" key="2">
    <source>
        <dbReference type="EMBL" id="QEC48272.1"/>
    </source>
</evidence>
<keyword evidence="1" id="KW-0472">Membrane</keyword>
<keyword evidence="1" id="KW-1133">Transmembrane helix</keyword>
<proteinExistence type="predicted"/>
<organism evidence="2 3">
    <name type="scientific">Baekduia soli</name>
    <dbReference type="NCBI Taxonomy" id="496014"/>
    <lineage>
        <taxon>Bacteria</taxon>
        <taxon>Bacillati</taxon>
        <taxon>Actinomycetota</taxon>
        <taxon>Thermoleophilia</taxon>
        <taxon>Solirubrobacterales</taxon>
        <taxon>Baekduiaceae</taxon>
        <taxon>Baekduia</taxon>
    </lineage>
</organism>
<dbReference type="Proteomes" id="UP000321805">
    <property type="component" value="Chromosome"/>
</dbReference>
<name>A0A5B8U6I6_9ACTN</name>
<dbReference type="EMBL" id="CP042430">
    <property type="protein sequence ID" value="QEC48272.1"/>
    <property type="molecule type" value="Genomic_DNA"/>
</dbReference>
<feature type="transmembrane region" description="Helical" evidence="1">
    <location>
        <begin position="105"/>
        <end position="130"/>
    </location>
</feature>
<keyword evidence="3" id="KW-1185">Reference proteome</keyword>
<keyword evidence="1" id="KW-0812">Transmembrane</keyword>
<evidence type="ECO:0000256" key="1">
    <source>
        <dbReference type="SAM" id="Phobius"/>
    </source>
</evidence>
<sequence>MGLRSLLPRGRALIVVDVLLVAWVVLWIVMGGAVAGQVRGLRQLSGTAAQIGTALRETGQAVETLSNVPFVGDRVAGAGRQIDAAGVSTIESARASRSSIHTLSWMLWVFLAVIPTVPVLVLYLPLRVLVVRERRALRRLVAERGHDPVLRRLLAQRALLTMPYHRLLAQGDDPFDDARGPRMDELADAELARLGVRPASDER</sequence>
<dbReference type="AlphaFoldDB" id="A0A5B8U6I6"/>
<feature type="transmembrane region" description="Helical" evidence="1">
    <location>
        <begin position="12"/>
        <end position="35"/>
    </location>
</feature>
<evidence type="ECO:0000313" key="3">
    <source>
        <dbReference type="Proteomes" id="UP000321805"/>
    </source>
</evidence>